<keyword evidence="4" id="KW-0804">Transcription</keyword>
<dbReference type="Gene3D" id="1.10.601.10">
    <property type="entry name" value="RNA Polymerase Primary Sigma Factor"/>
    <property type="match status" value="1"/>
</dbReference>
<keyword evidence="7" id="KW-1185">Reference proteome</keyword>
<dbReference type="InterPro" id="IPR007627">
    <property type="entry name" value="RNA_pol_sigma70_r2"/>
</dbReference>
<keyword evidence="1" id="KW-0805">Transcription regulation</keyword>
<name>E0UM34_GLOV7</name>
<dbReference type="AlphaFoldDB" id="E0UM34"/>
<dbReference type="PANTHER" id="PTHR30603">
    <property type="entry name" value="RNA POLYMERASE SIGMA FACTOR RPO"/>
    <property type="match status" value="1"/>
</dbReference>
<dbReference type="InterPro" id="IPR007624">
    <property type="entry name" value="RNA_pol_sigma70_r3"/>
</dbReference>
<keyword evidence="3" id="KW-0238">DNA-binding</keyword>
<dbReference type="InterPro" id="IPR050239">
    <property type="entry name" value="Sigma-70_RNA_pol_init_factors"/>
</dbReference>
<dbReference type="SUPFAM" id="SSF88946">
    <property type="entry name" value="Sigma2 domain of RNA polymerase sigma factors"/>
    <property type="match status" value="1"/>
</dbReference>
<geneLocation type="plasmid" evidence="6 7">
    <name>Cy782201</name>
</geneLocation>
<dbReference type="NCBIfam" id="TIGR02937">
    <property type="entry name" value="sigma70-ECF"/>
    <property type="match status" value="1"/>
</dbReference>
<evidence type="ECO:0000256" key="3">
    <source>
        <dbReference type="ARBA" id="ARBA00023125"/>
    </source>
</evidence>
<protein>
    <submittedName>
        <fullName evidence="6">RNA polymerase, sigma 32 subunit, RpoH</fullName>
    </submittedName>
</protein>
<dbReference type="InterPro" id="IPR014284">
    <property type="entry name" value="RNA_pol_sigma-70_dom"/>
</dbReference>
<dbReference type="InterPro" id="IPR013325">
    <property type="entry name" value="RNA_pol_sigma_r2"/>
</dbReference>
<dbReference type="EMBL" id="CP002199">
    <property type="protein sequence ID" value="ADN18014.1"/>
    <property type="molecule type" value="Genomic_DNA"/>
</dbReference>
<dbReference type="Pfam" id="PF04545">
    <property type="entry name" value="Sigma70_r4"/>
    <property type="match status" value="1"/>
</dbReference>
<evidence type="ECO:0000259" key="5">
    <source>
        <dbReference type="PROSITE" id="PS00715"/>
    </source>
</evidence>
<dbReference type="GO" id="GO:0016987">
    <property type="term" value="F:sigma factor activity"/>
    <property type="evidence" value="ECO:0007669"/>
    <property type="project" value="UniProtKB-KW"/>
</dbReference>
<proteinExistence type="predicted"/>
<keyword evidence="2" id="KW-0731">Sigma factor</keyword>
<dbReference type="Proteomes" id="UP000008206">
    <property type="component" value="Plasmid Cy782201"/>
</dbReference>
<dbReference type="KEGG" id="cyj:Cyan7822_6193"/>
<reference evidence="7" key="1">
    <citation type="journal article" date="2011" name="MBio">
        <title>Novel metabolic attributes of the genus Cyanothece, comprising a group of unicellular nitrogen-fixing Cyanobacteria.</title>
        <authorList>
            <person name="Bandyopadhyay A."/>
            <person name="Elvitigala T."/>
            <person name="Welsh E."/>
            <person name="Stockel J."/>
            <person name="Liberton M."/>
            <person name="Min H."/>
            <person name="Sherman L.A."/>
            <person name="Pakrasi H.B."/>
        </authorList>
    </citation>
    <scope>NUCLEOTIDE SEQUENCE [LARGE SCALE GENOMIC DNA]</scope>
    <source>
        <strain evidence="7">PCC 7822</strain>
        <plasmid evidence="7">Cy782201</plasmid>
    </source>
</reference>
<dbReference type="CDD" id="cd06171">
    <property type="entry name" value="Sigma70_r4"/>
    <property type="match status" value="1"/>
</dbReference>
<gene>
    <name evidence="6" type="ordered locus">Cyan7822_6193</name>
</gene>
<organism evidence="6 7">
    <name type="scientific">Gloeothece verrucosa (strain PCC 7822)</name>
    <name type="common">Cyanothece sp. (strain PCC 7822)</name>
    <dbReference type="NCBI Taxonomy" id="497965"/>
    <lineage>
        <taxon>Bacteria</taxon>
        <taxon>Bacillati</taxon>
        <taxon>Cyanobacteriota</taxon>
        <taxon>Cyanophyceae</taxon>
        <taxon>Oscillatoriophycideae</taxon>
        <taxon>Chroococcales</taxon>
        <taxon>Aphanothecaceae</taxon>
        <taxon>Gloeothece</taxon>
        <taxon>Gloeothece verrucosa</taxon>
    </lineage>
</organism>
<dbReference type="RefSeq" id="WP_013334764.1">
    <property type="nucleotide sequence ID" value="NC_014533.1"/>
</dbReference>
<dbReference type="InterPro" id="IPR007630">
    <property type="entry name" value="RNA_pol_sigma70_r4"/>
</dbReference>
<evidence type="ECO:0000256" key="4">
    <source>
        <dbReference type="ARBA" id="ARBA00023163"/>
    </source>
</evidence>
<dbReference type="InterPro" id="IPR036388">
    <property type="entry name" value="WH-like_DNA-bd_sf"/>
</dbReference>
<dbReference type="HOGENOM" id="CLU_014793_3_4_3"/>
<evidence type="ECO:0000256" key="1">
    <source>
        <dbReference type="ARBA" id="ARBA00023015"/>
    </source>
</evidence>
<dbReference type="Pfam" id="PF04539">
    <property type="entry name" value="Sigma70_r3"/>
    <property type="match status" value="1"/>
</dbReference>
<sequence>MAPHPKASRLDSYFQSFNSITLLDNSQPIELGHLIQKWQKLLKLFHELGQQYGSSISPEQFCQHYRLSKAEYDRILYQGKKAADTLVRANLKFVIFIANRYVGRGLELSDLIQEGSLGLIRAAERFDPSLGYQFSTYANWWVRAFMTRALANQSRTIRLPSQVNDKLNKIKKTRHNLAQLLGRSPSSSELAQALGISVLQLHSLAQLDKKTISLSVWVDEQGRETLQDLIPSSDEPSLDETLKPDEIEQLLQTLSPRNQEIVRLRILEGKTLSEIGQSFHLSRERVRKICLRSLTILRQNALDKLMI</sequence>
<feature type="domain" description="RNA polymerase sigma-70" evidence="5">
    <location>
        <begin position="110"/>
        <end position="123"/>
    </location>
</feature>
<dbReference type="GO" id="GO:0006352">
    <property type="term" value="P:DNA-templated transcription initiation"/>
    <property type="evidence" value="ECO:0007669"/>
    <property type="project" value="InterPro"/>
</dbReference>
<dbReference type="PRINTS" id="PR00046">
    <property type="entry name" value="SIGMA70FCT"/>
</dbReference>
<dbReference type="InterPro" id="IPR000943">
    <property type="entry name" value="RNA_pol_sigma70"/>
</dbReference>
<dbReference type="GO" id="GO:0003677">
    <property type="term" value="F:DNA binding"/>
    <property type="evidence" value="ECO:0007669"/>
    <property type="project" value="UniProtKB-KW"/>
</dbReference>
<keyword evidence="6" id="KW-0614">Plasmid</keyword>
<dbReference type="SUPFAM" id="SSF88659">
    <property type="entry name" value="Sigma3 and sigma4 domains of RNA polymerase sigma factors"/>
    <property type="match status" value="2"/>
</dbReference>
<dbReference type="PANTHER" id="PTHR30603:SF47">
    <property type="entry name" value="RNA POLYMERASE SIGMA FACTOR SIGD, CHLOROPLASTIC"/>
    <property type="match status" value="1"/>
</dbReference>
<dbReference type="InterPro" id="IPR013324">
    <property type="entry name" value="RNA_pol_sigma_r3/r4-like"/>
</dbReference>
<dbReference type="Gene3D" id="1.10.10.10">
    <property type="entry name" value="Winged helix-like DNA-binding domain superfamily/Winged helix DNA-binding domain"/>
    <property type="match status" value="2"/>
</dbReference>
<evidence type="ECO:0000313" key="7">
    <source>
        <dbReference type="Proteomes" id="UP000008206"/>
    </source>
</evidence>
<evidence type="ECO:0000256" key="2">
    <source>
        <dbReference type="ARBA" id="ARBA00023082"/>
    </source>
</evidence>
<dbReference type="Pfam" id="PF04542">
    <property type="entry name" value="Sigma70_r2"/>
    <property type="match status" value="1"/>
</dbReference>
<evidence type="ECO:0000313" key="6">
    <source>
        <dbReference type="EMBL" id="ADN18014.1"/>
    </source>
</evidence>
<dbReference type="OrthoDB" id="1185556at2"/>
<accession>E0UM34</accession>
<dbReference type="PROSITE" id="PS00715">
    <property type="entry name" value="SIGMA70_1"/>
    <property type="match status" value="1"/>
</dbReference>